<dbReference type="GO" id="GO:0046872">
    <property type="term" value="F:metal ion binding"/>
    <property type="evidence" value="ECO:0007669"/>
    <property type="project" value="UniProtKB-KW"/>
</dbReference>
<evidence type="ECO:0000256" key="4">
    <source>
        <dbReference type="ARBA" id="ARBA00021914"/>
    </source>
</evidence>
<keyword evidence="7 10" id="KW-0411">Iron-sulfur</keyword>
<dbReference type="NCBIfam" id="TIGR00272">
    <property type="entry name" value="DPH2"/>
    <property type="match status" value="1"/>
</dbReference>
<comment type="caution">
    <text evidence="12">The sequence shown here is derived from an EMBL/GenBank/DDBJ whole genome shotgun (WGS) entry which is preliminary data.</text>
</comment>
<dbReference type="GO" id="GO:0090560">
    <property type="term" value="F:2-(3-amino-3-carboxypropyl)histidine synthase activity"/>
    <property type="evidence" value="ECO:0007669"/>
    <property type="project" value="InterPro"/>
</dbReference>
<comment type="subunit">
    <text evidence="8">Component of the 2-(3-amino-3-carboxypropyl)histidine synthase complex composed of DPH1, DPH2, DPH3 and a NADH-dependent reductase, predominantly CBR1.</text>
</comment>
<dbReference type="Proteomes" id="UP001150569">
    <property type="component" value="Unassembled WGS sequence"/>
</dbReference>
<dbReference type="GO" id="GO:0005737">
    <property type="term" value="C:cytoplasm"/>
    <property type="evidence" value="ECO:0007669"/>
    <property type="project" value="UniProtKB-SubCell"/>
</dbReference>
<evidence type="ECO:0000256" key="7">
    <source>
        <dbReference type="ARBA" id="ARBA00023014"/>
    </source>
</evidence>
<name>A0A9W8DLP6_9FUNG</name>
<evidence type="ECO:0000256" key="5">
    <source>
        <dbReference type="ARBA" id="ARBA00022723"/>
    </source>
</evidence>
<comment type="subcellular location">
    <subcellularLocation>
        <location evidence="10">Cytoplasm</location>
    </subcellularLocation>
</comment>
<dbReference type="InterPro" id="IPR042265">
    <property type="entry name" value="DPH1/DPH2_3"/>
</dbReference>
<keyword evidence="13" id="KW-1185">Reference proteome</keyword>
<evidence type="ECO:0000256" key="11">
    <source>
        <dbReference type="SAM" id="MobiDB-lite"/>
    </source>
</evidence>
<dbReference type="SFLD" id="SFLDF00408">
    <property type="entry name" value="Diphthamide_biosynthesis_famil"/>
    <property type="match status" value="1"/>
</dbReference>
<evidence type="ECO:0000256" key="9">
    <source>
        <dbReference type="ARBA" id="ARBA00054092"/>
    </source>
</evidence>
<keyword evidence="6 10" id="KW-0408">Iron</keyword>
<dbReference type="GO" id="GO:0051536">
    <property type="term" value="F:iron-sulfur cluster binding"/>
    <property type="evidence" value="ECO:0007669"/>
    <property type="project" value="UniProtKB-KW"/>
</dbReference>
<dbReference type="InterPro" id="IPR016435">
    <property type="entry name" value="DPH1/DPH2"/>
</dbReference>
<evidence type="ECO:0000313" key="12">
    <source>
        <dbReference type="EMBL" id="KAJ1915491.1"/>
    </source>
</evidence>
<dbReference type="Pfam" id="PF01866">
    <property type="entry name" value="Diphthamide_syn"/>
    <property type="match status" value="1"/>
</dbReference>
<evidence type="ECO:0000313" key="13">
    <source>
        <dbReference type="Proteomes" id="UP001150569"/>
    </source>
</evidence>
<dbReference type="Gene3D" id="3.40.50.11840">
    <property type="entry name" value="Diphthamide synthesis DPH1/DPH2 domain 1"/>
    <property type="match status" value="1"/>
</dbReference>
<keyword evidence="5 10" id="KW-0479">Metal-binding</keyword>
<feature type="region of interest" description="Disordered" evidence="11">
    <location>
        <begin position="441"/>
        <end position="465"/>
    </location>
</feature>
<comment type="function">
    <text evidence="10">Required for the first step of diphthamide biosynthesis, a post-translational modification of histidine which occurs in elongation factor 2. DPH1 and DPH2 transfer a 3-amino-3-carboxypropyl (ACP) group from S-adenosyl-L-methionine (SAM) to a histidine residue, the reaction is assisted by a reduction system comprising DPH3 and a NADH-dependent reductase. Facilitates the reduction of the catalytic iron-sulfur cluster found in the DPH1 subunit.</text>
</comment>
<evidence type="ECO:0000256" key="10">
    <source>
        <dbReference type="RuleBase" id="RU364133"/>
    </source>
</evidence>
<dbReference type="NCBIfam" id="TIGR00322">
    <property type="entry name" value="diphth2_R"/>
    <property type="match status" value="1"/>
</dbReference>
<comment type="pathway">
    <text evidence="2 10">Protein modification; peptidyl-diphthamide biosynthesis.</text>
</comment>
<dbReference type="EMBL" id="JANBPT010000627">
    <property type="protein sequence ID" value="KAJ1915491.1"/>
    <property type="molecule type" value="Genomic_DNA"/>
</dbReference>
<comment type="similarity">
    <text evidence="3 10">Belongs to the DPH1/DPH2 family. DPH2 subfamily.</text>
</comment>
<gene>
    <name evidence="12" type="primary">DPH2_2</name>
    <name evidence="12" type="ORF">IWQ60_008416</name>
</gene>
<dbReference type="InterPro" id="IPR042263">
    <property type="entry name" value="DPH1/DPH2_1"/>
</dbReference>
<dbReference type="GO" id="GO:0017183">
    <property type="term" value="P:protein histidyl modification to diphthamide"/>
    <property type="evidence" value="ECO:0007669"/>
    <property type="project" value="InterPro"/>
</dbReference>
<dbReference type="FunFam" id="3.40.50.11840:FF:000002">
    <property type="entry name" value="2-(3-amino-3-carboxypropyl)histidine synthase subunit 2"/>
    <property type="match status" value="1"/>
</dbReference>
<dbReference type="InterPro" id="IPR010014">
    <property type="entry name" value="DHP2"/>
</dbReference>
<protein>
    <recommendedName>
        <fullName evidence="4 10">2-(3-amino-3-carboxypropyl)histidine synthase subunit 2</fullName>
    </recommendedName>
</protein>
<dbReference type="Gene3D" id="3.40.50.11860">
    <property type="entry name" value="Diphthamide synthesis DPH1/DPH2 domain 3"/>
    <property type="match status" value="1"/>
</dbReference>
<dbReference type="FunFam" id="3.40.50.11860:FF:000001">
    <property type="entry name" value="2-(3-amino-3-carboxypropyl)histidine synthase subunit 2"/>
    <property type="match status" value="1"/>
</dbReference>
<dbReference type="OrthoDB" id="449241at2759"/>
<dbReference type="SFLD" id="SFLDS00032">
    <property type="entry name" value="Radical_SAM_3-amino-3-carboxyp"/>
    <property type="match status" value="1"/>
</dbReference>
<proteinExistence type="inferred from homology"/>
<evidence type="ECO:0000256" key="8">
    <source>
        <dbReference type="ARBA" id="ARBA00034128"/>
    </source>
</evidence>
<dbReference type="PANTHER" id="PTHR10762:SF2">
    <property type="entry name" value="2-(3-AMINO-3-CARBOXYPROPYL)HISTIDINE SYNTHASE SUBUNIT 2"/>
    <property type="match status" value="1"/>
</dbReference>
<dbReference type="PANTHER" id="PTHR10762">
    <property type="entry name" value="DIPHTHAMIDE BIOSYNTHESIS PROTEIN"/>
    <property type="match status" value="1"/>
</dbReference>
<comment type="cofactor">
    <cofactor evidence="1">
        <name>[4Fe-4S] cluster</name>
        <dbReference type="ChEBI" id="CHEBI:49883"/>
    </cofactor>
</comment>
<evidence type="ECO:0000256" key="1">
    <source>
        <dbReference type="ARBA" id="ARBA00001966"/>
    </source>
</evidence>
<evidence type="ECO:0000256" key="6">
    <source>
        <dbReference type="ARBA" id="ARBA00023004"/>
    </source>
</evidence>
<accession>A0A9W8DLP6</accession>
<evidence type="ECO:0000256" key="2">
    <source>
        <dbReference type="ARBA" id="ARBA00005156"/>
    </source>
</evidence>
<reference evidence="12" key="1">
    <citation type="submission" date="2022-07" db="EMBL/GenBank/DDBJ databases">
        <title>Phylogenomic reconstructions and comparative analyses of Kickxellomycotina fungi.</title>
        <authorList>
            <person name="Reynolds N.K."/>
            <person name="Stajich J.E."/>
            <person name="Barry K."/>
            <person name="Grigoriev I.V."/>
            <person name="Crous P."/>
            <person name="Smith M.E."/>
        </authorList>
    </citation>
    <scope>NUCLEOTIDE SEQUENCE</scope>
    <source>
        <strain evidence="12">RSA 861</strain>
    </source>
</reference>
<keyword evidence="10" id="KW-0963">Cytoplasm</keyword>
<dbReference type="AlphaFoldDB" id="A0A9W8DLP6"/>
<evidence type="ECO:0000256" key="3">
    <source>
        <dbReference type="ARBA" id="ARBA00006179"/>
    </source>
</evidence>
<dbReference type="SFLD" id="SFLDG01121">
    <property type="entry name" value="Diphthamide_biosynthesis"/>
    <property type="match status" value="1"/>
</dbReference>
<sequence>MASESVTTSAPMANTGADAIERQVAEPTRKFATTRDEYYDFYEIGQTIATLRAQSERFQKVALQFPDLMLSDASFVYQELVKHCESAEIFILADTSYGSCCIDEVAAEHAQADLIIHYGHSCLSAPSRIPVLYVFGKLPAEVDRICAAFQTQFPDSASAPVLLMYDVGYHHIIGQYPVAAEVSTNLTEKLGYEKLVVAQIPTEALHVASEQPSAPAPVSETLPADCKATSATEEAPSNANCGCRSSGRTLASGNQRYGRSYALPDNAKLEDYAIFYIGADSLALSNLALTHNQCSIYNYDPTTDRITEQTPRNSKNLMKRYFMLQKAKDADVIGIVAGTLGVAHYMDVIAHIKLQIRQAGKKYYQFVMGKINVAKMANFMEIDAFVLVACPENSLIDSKEFYRPIVTPYELELSLRSDLEWTGKYITDFGQLLTEFETLPAADGSTPADSRLTAGEETDDDSPHFSLVTGKFKQNRRYHPVQLDTSDLGTGVGSLTLRNANTDVSTVMGSAAGEYLLQRSFQGLEQKLGETEAAVVEEGRRGIARGYANEKEL</sequence>
<comment type="function">
    <text evidence="9">Required for the first step of diphthamide biosynthesis, a post-translational modification of histidine which occurs in elongation factor 2. DPH1 and DPH2 transfer a 3-amino-3-carboxypropyl (ACP) group from S-adenosyl-L-methionine (SAM) to a histidine residue, the reaction is assisted by a reduction system comprising DPH3 and a NADH-dependent reductase, predominantly CBR1. Facilitates the reduction of the catalytic iron-sulfur cluster found in the DPH1 subunit.</text>
</comment>
<organism evidence="12 13">
    <name type="scientific">Tieghemiomyces parasiticus</name>
    <dbReference type="NCBI Taxonomy" id="78921"/>
    <lineage>
        <taxon>Eukaryota</taxon>
        <taxon>Fungi</taxon>
        <taxon>Fungi incertae sedis</taxon>
        <taxon>Zoopagomycota</taxon>
        <taxon>Kickxellomycotina</taxon>
        <taxon>Dimargaritomycetes</taxon>
        <taxon>Dimargaritales</taxon>
        <taxon>Dimargaritaceae</taxon>
        <taxon>Tieghemiomyces</taxon>
    </lineage>
</organism>